<dbReference type="EMBL" id="FN653019">
    <property type="protein sequence ID" value="CBY22522.1"/>
    <property type="molecule type" value="Genomic_DNA"/>
</dbReference>
<name>E4WZC6_OIKDI</name>
<accession>E4WZC6</accession>
<feature type="compositionally biased region" description="Polar residues" evidence="1">
    <location>
        <begin position="52"/>
        <end position="61"/>
    </location>
</feature>
<reference evidence="2" key="1">
    <citation type="journal article" date="2010" name="Science">
        <title>Plasticity of animal genome architecture unmasked by rapid evolution of a pelagic tunicate.</title>
        <authorList>
            <person name="Denoeud F."/>
            <person name="Henriet S."/>
            <person name="Mungpakdee S."/>
            <person name="Aury J.M."/>
            <person name="Da Silva C."/>
            <person name="Brinkmann H."/>
            <person name="Mikhaleva J."/>
            <person name="Olsen L.C."/>
            <person name="Jubin C."/>
            <person name="Canestro C."/>
            <person name="Bouquet J.M."/>
            <person name="Danks G."/>
            <person name="Poulain J."/>
            <person name="Campsteijn C."/>
            <person name="Adamski M."/>
            <person name="Cross I."/>
            <person name="Yadetie F."/>
            <person name="Muffato M."/>
            <person name="Louis A."/>
            <person name="Butcher S."/>
            <person name="Tsagkogeorga G."/>
            <person name="Konrad A."/>
            <person name="Singh S."/>
            <person name="Jensen M.F."/>
            <person name="Cong E.H."/>
            <person name="Eikeseth-Otteraa H."/>
            <person name="Noel B."/>
            <person name="Anthouard V."/>
            <person name="Porcel B.M."/>
            <person name="Kachouri-Lafond R."/>
            <person name="Nishino A."/>
            <person name="Ugolini M."/>
            <person name="Chourrout P."/>
            <person name="Nishida H."/>
            <person name="Aasland R."/>
            <person name="Huzurbazar S."/>
            <person name="Westhof E."/>
            <person name="Delsuc F."/>
            <person name="Lehrach H."/>
            <person name="Reinhardt R."/>
            <person name="Weissenbach J."/>
            <person name="Roy S.W."/>
            <person name="Artiguenave F."/>
            <person name="Postlethwait J.H."/>
            <person name="Manak J.R."/>
            <person name="Thompson E.M."/>
            <person name="Jaillon O."/>
            <person name="Du Pasquier L."/>
            <person name="Boudinot P."/>
            <person name="Liberles D.A."/>
            <person name="Volff J.N."/>
            <person name="Philippe H."/>
            <person name="Lenhard B."/>
            <person name="Roest Crollius H."/>
            <person name="Wincker P."/>
            <person name="Chourrout D."/>
        </authorList>
    </citation>
    <scope>NUCLEOTIDE SEQUENCE [LARGE SCALE GENOMIC DNA]</scope>
</reference>
<feature type="region of interest" description="Disordered" evidence="1">
    <location>
        <begin position="1"/>
        <end position="65"/>
    </location>
</feature>
<sequence length="136" mass="15510">MNRQGATFRTPQVPKIRRSKSNEHNKRKSLDSNMSSSFSSSFEQSRDSEASFTSNSTSASRESLDIEGLTREFSDMMNSSFDKNTVSKRKQNEIRFNTMVTNNAEMSARMNRILNKPNQDAKAVLNVFQQLLDDTI</sequence>
<gene>
    <name evidence="2" type="ORF">GSOID_T00013281001</name>
</gene>
<evidence type="ECO:0000256" key="1">
    <source>
        <dbReference type="SAM" id="MobiDB-lite"/>
    </source>
</evidence>
<protein>
    <submittedName>
        <fullName evidence="2">Uncharacterized protein</fullName>
    </submittedName>
</protein>
<evidence type="ECO:0000313" key="3">
    <source>
        <dbReference type="Proteomes" id="UP000001307"/>
    </source>
</evidence>
<evidence type="ECO:0000313" key="2">
    <source>
        <dbReference type="EMBL" id="CBY22522.1"/>
    </source>
</evidence>
<feature type="compositionally biased region" description="Low complexity" evidence="1">
    <location>
        <begin position="31"/>
        <end position="43"/>
    </location>
</feature>
<dbReference type="AlphaFoldDB" id="E4WZC6"/>
<dbReference type="OrthoDB" id="10379755at2759"/>
<feature type="compositionally biased region" description="Polar residues" evidence="1">
    <location>
        <begin position="1"/>
        <end position="10"/>
    </location>
</feature>
<keyword evidence="3" id="KW-1185">Reference proteome</keyword>
<feature type="compositionally biased region" description="Basic and acidic residues" evidence="1">
    <location>
        <begin position="20"/>
        <end position="30"/>
    </location>
</feature>
<proteinExistence type="predicted"/>
<dbReference type="Proteomes" id="UP000001307">
    <property type="component" value="Unassembled WGS sequence"/>
</dbReference>
<dbReference type="InParanoid" id="E4WZC6"/>
<organism evidence="2">
    <name type="scientific">Oikopleura dioica</name>
    <name type="common">Tunicate</name>
    <dbReference type="NCBI Taxonomy" id="34765"/>
    <lineage>
        <taxon>Eukaryota</taxon>
        <taxon>Metazoa</taxon>
        <taxon>Chordata</taxon>
        <taxon>Tunicata</taxon>
        <taxon>Appendicularia</taxon>
        <taxon>Copelata</taxon>
        <taxon>Oikopleuridae</taxon>
        <taxon>Oikopleura</taxon>
    </lineage>
</organism>